<dbReference type="InterPro" id="IPR019079">
    <property type="entry name" value="Capsule_synth_CapA"/>
</dbReference>
<accession>A0ABT0J7V9</accession>
<evidence type="ECO:0000313" key="5">
    <source>
        <dbReference type="Proteomes" id="UP001651050"/>
    </source>
</evidence>
<dbReference type="PANTHER" id="PTHR33393:SF13">
    <property type="entry name" value="PGA BIOSYNTHESIS PROTEIN CAPA"/>
    <property type="match status" value="1"/>
</dbReference>
<dbReference type="Pfam" id="PF09587">
    <property type="entry name" value="PGA_cap"/>
    <property type="match status" value="1"/>
</dbReference>
<comment type="caution">
    <text evidence="4">The sequence shown here is derived from an EMBL/GenBank/DDBJ whole genome shotgun (WGS) entry which is preliminary data.</text>
</comment>
<evidence type="ECO:0000256" key="2">
    <source>
        <dbReference type="SAM" id="MobiDB-lite"/>
    </source>
</evidence>
<dbReference type="SMART" id="SM00854">
    <property type="entry name" value="PGA_cap"/>
    <property type="match status" value="1"/>
</dbReference>
<dbReference type="InterPro" id="IPR052169">
    <property type="entry name" value="CW_Biosynth-Accessory"/>
</dbReference>
<dbReference type="PANTHER" id="PTHR33393">
    <property type="entry name" value="POLYGLUTAMINE SYNTHESIS ACCESSORY PROTEIN RV0574C-RELATED"/>
    <property type="match status" value="1"/>
</dbReference>
<dbReference type="EMBL" id="JALQCY010000006">
    <property type="protein sequence ID" value="MCK9795587.1"/>
    <property type="molecule type" value="Genomic_DNA"/>
</dbReference>
<dbReference type="Proteomes" id="UP001651050">
    <property type="component" value="Unassembled WGS sequence"/>
</dbReference>
<protein>
    <submittedName>
        <fullName evidence="4">CapA family protein</fullName>
    </submittedName>
</protein>
<name>A0ABT0J7V9_9MICO</name>
<evidence type="ECO:0000256" key="1">
    <source>
        <dbReference type="ARBA" id="ARBA00005662"/>
    </source>
</evidence>
<dbReference type="RefSeq" id="WP_416345444.1">
    <property type="nucleotide sequence ID" value="NZ_JALQCY010000006.1"/>
</dbReference>
<feature type="domain" description="Capsule synthesis protein CapA" evidence="3">
    <location>
        <begin position="80"/>
        <end position="332"/>
    </location>
</feature>
<feature type="region of interest" description="Disordered" evidence="2">
    <location>
        <begin position="34"/>
        <end position="77"/>
    </location>
</feature>
<evidence type="ECO:0000259" key="3">
    <source>
        <dbReference type="SMART" id="SM00854"/>
    </source>
</evidence>
<feature type="compositionally biased region" description="Low complexity" evidence="2">
    <location>
        <begin position="49"/>
        <end position="64"/>
    </location>
</feature>
<reference evidence="4 5" key="1">
    <citation type="submission" date="2022-02" db="EMBL/GenBank/DDBJ databases">
        <title>The car tank lid bacteriome: a reservoir of bacteria with potential in bioremediation of fuel.</title>
        <authorList>
            <person name="Vidal-Verdu A."/>
            <person name="Gomez-Martinez D."/>
            <person name="Latorre-Perez A."/>
            <person name="Pereto J."/>
            <person name="Porcar M."/>
        </authorList>
    </citation>
    <scope>NUCLEOTIDE SEQUENCE [LARGE SCALE GENOMIC DNA]</scope>
    <source>
        <strain evidence="4 5">4D.3</strain>
    </source>
</reference>
<proteinExistence type="inferred from homology"/>
<dbReference type="CDD" id="cd07381">
    <property type="entry name" value="MPP_CapA"/>
    <property type="match status" value="1"/>
</dbReference>
<sequence length="436" mass="44808">MPRHASDDGRLPRRRLAVAAAALTGVLLGVGAALALGGPPGGGEREAAPDASASSPGDARAGSPSPSPSPSPTPLPAEFTLVAAGDLLTHDPVVRSAGGSDDPDFTPLLAGIDAWVQGADLALCHLEVPVAPKGSAPSGYPLFGAPPGLVRDLAEQGWDGCSTASNHSVDRGYDGVRATIGRLEAAGMGYVGTADGEADQDRPQLYVLQREGRAITVAHLAATYGLNGLPMPADAPWAVDLIDADRLVRQARAARAEGADVVVVSLHAGVEYTETLTDQQEEVVRRLARSREVDLVIGHHAHIPQRIDRVGRGPGGDGMWVAYGLGNLLSNQSADCCDARTSNGVLLAATFTQDAPEDPVLVTGVGWTGTTVDIAGGHEVHALPDALGDPGATTLSAAELREREQRVQDAVGDAAPEREEPLTATGSPPEVVPRGD</sequence>
<evidence type="ECO:0000313" key="4">
    <source>
        <dbReference type="EMBL" id="MCK9795587.1"/>
    </source>
</evidence>
<dbReference type="InterPro" id="IPR029052">
    <property type="entry name" value="Metallo-depent_PP-like"/>
</dbReference>
<feature type="region of interest" description="Disordered" evidence="2">
    <location>
        <begin position="402"/>
        <end position="436"/>
    </location>
</feature>
<keyword evidence="5" id="KW-1185">Reference proteome</keyword>
<comment type="similarity">
    <text evidence="1">Belongs to the CapA family.</text>
</comment>
<gene>
    <name evidence="4" type="ORF">M1843_17720</name>
</gene>
<organism evidence="4 5">
    <name type="scientific">Isoptericola peretonis</name>
    <dbReference type="NCBI Taxonomy" id="2918523"/>
    <lineage>
        <taxon>Bacteria</taxon>
        <taxon>Bacillati</taxon>
        <taxon>Actinomycetota</taxon>
        <taxon>Actinomycetes</taxon>
        <taxon>Micrococcales</taxon>
        <taxon>Promicromonosporaceae</taxon>
        <taxon>Isoptericola</taxon>
    </lineage>
</organism>
<dbReference type="Gene3D" id="3.60.21.10">
    <property type="match status" value="1"/>
</dbReference>
<dbReference type="SUPFAM" id="SSF56300">
    <property type="entry name" value="Metallo-dependent phosphatases"/>
    <property type="match status" value="1"/>
</dbReference>
<feature type="compositionally biased region" description="Pro residues" evidence="2">
    <location>
        <begin position="65"/>
        <end position="75"/>
    </location>
</feature>